<proteinExistence type="predicted"/>
<evidence type="ECO:0000313" key="1">
    <source>
        <dbReference type="EMBL" id="KAJ3474897.1"/>
    </source>
</evidence>
<evidence type="ECO:0000313" key="2">
    <source>
        <dbReference type="Proteomes" id="UP001148737"/>
    </source>
</evidence>
<reference evidence="1" key="1">
    <citation type="submission" date="2022-07" db="EMBL/GenBank/DDBJ databases">
        <title>Genome Sequence of Lecanicillium saksenae.</title>
        <authorList>
            <person name="Buettner E."/>
        </authorList>
    </citation>
    <scope>NUCLEOTIDE SEQUENCE</scope>
    <source>
        <strain evidence="1">VT-O1</strain>
    </source>
</reference>
<protein>
    <submittedName>
        <fullName evidence="1">Uncharacterized protein</fullName>
    </submittedName>
</protein>
<gene>
    <name evidence="1" type="ORF">NLG97_g9646</name>
</gene>
<dbReference type="EMBL" id="JANAKD010002077">
    <property type="protein sequence ID" value="KAJ3474897.1"/>
    <property type="molecule type" value="Genomic_DNA"/>
</dbReference>
<sequence>MEAKKQEEALRKETDKARRQQKAAAQKEQVLERRRQRHEERERKRQNKEARKQRRDINQHVLDTLKEYSGETPKEKQLKLQEEFGAIDENERTQDEMIVALPSTVEPLTPSKLPSRCEKTPNKEFKMASTGIAGSKGPSLVVESAREMVVSYRDSGRPQRNSKRPRWLEGYDMD</sequence>
<keyword evidence="2" id="KW-1185">Reference proteome</keyword>
<name>A0ACC1QIF2_9HYPO</name>
<accession>A0ACC1QIF2</accession>
<organism evidence="1 2">
    <name type="scientific">Lecanicillium saksenae</name>
    <dbReference type="NCBI Taxonomy" id="468837"/>
    <lineage>
        <taxon>Eukaryota</taxon>
        <taxon>Fungi</taxon>
        <taxon>Dikarya</taxon>
        <taxon>Ascomycota</taxon>
        <taxon>Pezizomycotina</taxon>
        <taxon>Sordariomycetes</taxon>
        <taxon>Hypocreomycetidae</taxon>
        <taxon>Hypocreales</taxon>
        <taxon>Cordycipitaceae</taxon>
        <taxon>Lecanicillium</taxon>
    </lineage>
</organism>
<comment type="caution">
    <text evidence="1">The sequence shown here is derived from an EMBL/GenBank/DDBJ whole genome shotgun (WGS) entry which is preliminary data.</text>
</comment>
<dbReference type="Proteomes" id="UP001148737">
    <property type="component" value="Unassembled WGS sequence"/>
</dbReference>